<sequence>MKVSSVEILFTVVSVLAMGVFMPLAAADDIPISTVSQSLEEPPSVQVTTADRLSLRFHGQADLTGEYRISPDGTLSVPVIGRINVADMSLAQLEQELTRRVTEFTSHGTYVTAEIISYRPLFVTGFVSKPGAVEWHPAITVLQAEALVGGLYRAPEGAISNENIGDVEALRLLRTGREEQKLLLASLAGLKAEKAGSAQVEVPPVLAGLAGEEEARSLIEGQQSYLNSRRTGLEKKKAALERSADLAGDELDALQEHAARVNEQLRMRRDMQEKLAGLLQKGLVPRERELESEIKIAELEEKATNVAVARARVQSTAAMLKQEAVALEEDRAAGIDAEIARLEGELAKAGIDVEAATNRYDRLATETARAAATPLRRMVIKYTIVRRSETGEHRAPAETSSYLLPGDVLLVSQEFEQETSQTPETPGGDQAGGTGNAK</sequence>
<dbReference type="OrthoDB" id="9798876at2"/>
<evidence type="ECO:0000256" key="2">
    <source>
        <dbReference type="SAM" id="Coils"/>
    </source>
</evidence>
<evidence type="ECO:0008006" key="8">
    <source>
        <dbReference type="Google" id="ProtNLM"/>
    </source>
</evidence>
<dbReference type="InterPro" id="IPR049712">
    <property type="entry name" value="Poly_export"/>
</dbReference>
<feature type="coiled-coil region" evidence="2">
    <location>
        <begin position="310"/>
        <end position="359"/>
    </location>
</feature>
<reference evidence="7" key="1">
    <citation type="submission" date="2017-03" db="EMBL/GenBank/DDBJ databases">
        <authorList>
            <person name="Safronova V.I."/>
            <person name="Sazanova A.L."/>
            <person name="Chirak E.R."/>
        </authorList>
    </citation>
    <scope>NUCLEOTIDE SEQUENCE [LARGE SCALE GENOMIC DNA]</scope>
    <source>
        <strain evidence="7">Ach-343</strain>
    </source>
</reference>
<organism evidence="6 7">
    <name type="scientific">Mesorhizobium kowhaii</name>
    <dbReference type="NCBI Taxonomy" id="1300272"/>
    <lineage>
        <taxon>Bacteria</taxon>
        <taxon>Pseudomonadati</taxon>
        <taxon>Pseudomonadota</taxon>
        <taxon>Alphaproteobacteria</taxon>
        <taxon>Hyphomicrobiales</taxon>
        <taxon>Phyllobacteriaceae</taxon>
        <taxon>Mesorhizobium</taxon>
    </lineage>
</organism>
<comment type="caution">
    <text evidence="6">The sequence shown here is derived from an EMBL/GenBank/DDBJ whole genome shotgun (WGS) entry which is preliminary data.</text>
</comment>
<dbReference type="Pfam" id="PF25994">
    <property type="entry name" value="HH_AprE"/>
    <property type="match status" value="1"/>
</dbReference>
<name>A0A2W7CBJ2_9HYPH</name>
<dbReference type="RefSeq" id="WP_111542384.1">
    <property type="nucleotide sequence ID" value="NZ_MZXV01000007.1"/>
</dbReference>
<accession>A0A2W7CBJ2</accession>
<dbReference type="GO" id="GO:0015159">
    <property type="term" value="F:polysaccharide transmembrane transporter activity"/>
    <property type="evidence" value="ECO:0007669"/>
    <property type="project" value="InterPro"/>
</dbReference>
<dbReference type="PANTHER" id="PTHR33619">
    <property type="entry name" value="POLYSACCHARIDE EXPORT PROTEIN GFCE-RELATED"/>
    <property type="match status" value="1"/>
</dbReference>
<gene>
    <name evidence="6" type="ORF">B5V02_00805</name>
</gene>
<dbReference type="Pfam" id="PF02563">
    <property type="entry name" value="Poly_export"/>
    <property type="match status" value="1"/>
</dbReference>
<keyword evidence="7" id="KW-1185">Reference proteome</keyword>
<dbReference type="Proteomes" id="UP000248616">
    <property type="component" value="Unassembled WGS sequence"/>
</dbReference>
<dbReference type="Gene3D" id="3.10.560.10">
    <property type="entry name" value="Outer membrane lipoprotein wza domain like"/>
    <property type="match status" value="1"/>
</dbReference>
<evidence type="ECO:0000256" key="3">
    <source>
        <dbReference type="SAM" id="MobiDB-lite"/>
    </source>
</evidence>
<feature type="domain" description="Polysaccharide export protein N-terminal" evidence="4">
    <location>
        <begin position="41"/>
        <end position="104"/>
    </location>
</feature>
<evidence type="ECO:0000259" key="5">
    <source>
        <dbReference type="Pfam" id="PF25994"/>
    </source>
</evidence>
<dbReference type="EMBL" id="MZXV01000007">
    <property type="protein sequence ID" value="PZV40417.1"/>
    <property type="molecule type" value="Genomic_DNA"/>
</dbReference>
<feature type="region of interest" description="Disordered" evidence="3">
    <location>
        <begin position="412"/>
        <end position="438"/>
    </location>
</feature>
<keyword evidence="2" id="KW-0175">Coiled coil</keyword>
<evidence type="ECO:0000256" key="1">
    <source>
        <dbReference type="ARBA" id="ARBA00022729"/>
    </source>
</evidence>
<dbReference type="InterPro" id="IPR058781">
    <property type="entry name" value="HH_AprE-like"/>
</dbReference>
<feature type="domain" description="AprE-like long alpha-helical hairpin" evidence="5">
    <location>
        <begin position="178"/>
        <end position="358"/>
    </location>
</feature>
<feature type="compositionally biased region" description="Gly residues" evidence="3">
    <location>
        <begin position="429"/>
        <end position="438"/>
    </location>
</feature>
<dbReference type="PANTHER" id="PTHR33619:SF3">
    <property type="entry name" value="POLYSACCHARIDE EXPORT PROTEIN GFCE-RELATED"/>
    <property type="match status" value="1"/>
</dbReference>
<evidence type="ECO:0000259" key="4">
    <source>
        <dbReference type="Pfam" id="PF02563"/>
    </source>
</evidence>
<proteinExistence type="predicted"/>
<evidence type="ECO:0000313" key="7">
    <source>
        <dbReference type="Proteomes" id="UP000248616"/>
    </source>
</evidence>
<dbReference type="AlphaFoldDB" id="A0A2W7CBJ2"/>
<dbReference type="InterPro" id="IPR003715">
    <property type="entry name" value="Poly_export_N"/>
</dbReference>
<dbReference type="Gene3D" id="3.30.1950.10">
    <property type="entry name" value="wza like domain"/>
    <property type="match status" value="1"/>
</dbReference>
<feature type="coiled-coil region" evidence="2">
    <location>
        <begin position="237"/>
        <end position="281"/>
    </location>
</feature>
<keyword evidence="1" id="KW-0732">Signal</keyword>
<protein>
    <recommendedName>
        <fullName evidence="8">Soluble ligand binding domain-containing protein</fullName>
    </recommendedName>
</protein>
<evidence type="ECO:0000313" key="6">
    <source>
        <dbReference type="EMBL" id="PZV40417.1"/>
    </source>
</evidence>